<gene>
    <name evidence="8" type="primary">divIB</name>
    <name evidence="11" type="ORF">FAJ39_05005</name>
</gene>
<dbReference type="InterPro" id="IPR034746">
    <property type="entry name" value="POTRA"/>
</dbReference>
<dbReference type="InterPro" id="IPR050487">
    <property type="entry name" value="FtsQ_DivIB"/>
</dbReference>
<dbReference type="EMBL" id="SSXO01000002">
    <property type="protein sequence ID" value="TII00425.1"/>
    <property type="molecule type" value="Genomic_DNA"/>
</dbReference>
<dbReference type="OrthoDB" id="1819027at2"/>
<comment type="function">
    <text evidence="8">Cell division protein that may be involved in stabilizing or promoting the assembly of the division complex.</text>
</comment>
<evidence type="ECO:0000256" key="8">
    <source>
        <dbReference type="HAMAP-Rule" id="MF_00912"/>
    </source>
</evidence>
<dbReference type="InterPro" id="IPR005548">
    <property type="entry name" value="Cell_div_FtsQ/DivIB_C"/>
</dbReference>
<dbReference type="HAMAP" id="MF_00912">
    <property type="entry name" value="DivIB"/>
    <property type="match status" value="1"/>
</dbReference>
<name>A0A4V4RWM5_STRSU</name>
<dbReference type="Pfam" id="PF08478">
    <property type="entry name" value="POTRA_1"/>
    <property type="match status" value="1"/>
</dbReference>
<dbReference type="PANTHER" id="PTHR37820:SF1">
    <property type="entry name" value="CELL DIVISION PROTEIN FTSQ"/>
    <property type="match status" value="1"/>
</dbReference>
<feature type="region of interest" description="Disordered" evidence="9">
    <location>
        <begin position="1"/>
        <end position="69"/>
    </location>
</feature>
<comment type="subcellular location">
    <subcellularLocation>
        <location evidence="8">Cell membrane</location>
        <topology evidence="8">Single-pass type II membrane protein</topology>
    </subcellularLocation>
    <subcellularLocation>
        <location evidence="1">Membrane</location>
    </subcellularLocation>
    <text evidence="8">Localizes to the division septum.</text>
</comment>
<evidence type="ECO:0000313" key="12">
    <source>
        <dbReference type="Proteomes" id="UP000305165"/>
    </source>
</evidence>
<evidence type="ECO:0000256" key="5">
    <source>
        <dbReference type="ARBA" id="ARBA00022989"/>
    </source>
</evidence>
<evidence type="ECO:0000256" key="6">
    <source>
        <dbReference type="ARBA" id="ARBA00023136"/>
    </source>
</evidence>
<dbReference type="PROSITE" id="PS51779">
    <property type="entry name" value="POTRA"/>
    <property type="match status" value="1"/>
</dbReference>
<organism evidence="11 12">
    <name type="scientific">Streptococcus suis</name>
    <dbReference type="NCBI Taxonomy" id="1307"/>
    <lineage>
        <taxon>Bacteria</taxon>
        <taxon>Bacillati</taxon>
        <taxon>Bacillota</taxon>
        <taxon>Bacilli</taxon>
        <taxon>Lactobacillales</taxon>
        <taxon>Streptococcaceae</taxon>
        <taxon>Streptococcus</taxon>
    </lineage>
</organism>
<dbReference type="GO" id="GO:0032153">
    <property type="term" value="C:cell division site"/>
    <property type="evidence" value="ECO:0007669"/>
    <property type="project" value="UniProtKB-UniRule"/>
</dbReference>
<keyword evidence="5 8" id="KW-1133">Transmembrane helix</keyword>
<feature type="compositionally biased region" description="Acidic residues" evidence="9">
    <location>
        <begin position="40"/>
        <end position="63"/>
    </location>
</feature>
<sequence length="354" mass="40261">MKDREDQLVREEQEHMLFEEEVQTESVDQASEAVEHSESTEADDGADWSDEAEEKIEDEDERQEEASQFLKSWREKHEAYLASQAQSLEVVREEVENDSDQGQSKKRSSFFKREKKLKEDQVSIPRKAWAKAVPIYLVAVSVVLLATYFISPWSKQKQLKVTGQNLLTAEMVRQYSLISDQDYSLTTLLHKDAYAANVKKSSNLVKTASISYQFPNQFTIAIEEYKEVGYIKQNDAYYSVLSSGKIAEIETAEENLGADYTLMNLTDKEMIKELALQLDQIDQKILTNIQQVDLTPTTATADLLTLTMYDGNKILIPLSHIDTKLSYYLTIAPQLSVASVVDMEVGVFSYALSQ</sequence>
<evidence type="ECO:0000256" key="7">
    <source>
        <dbReference type="ARBA" id="ARBA00023306"/>
    </source>
</evidence>
<dbReference type="GO" id="GO:0043093">
    <property type="term" value="P:FtsZ-dependent cytokinesis"/>
    <property type="evidence" value="ECO:0007669"/>
    <property type="project" value="UniProtKB-UniRule"/>
</dbReference>
<keyword evidence="3 8" id="KW-0132">Cell division</keyword>
<proteinExistence type="inferred from homology"/>
<evidence type="ECO:0000313" key="11">
    <source>
        <dbReference type="EMBL" id="TII00425.1"/>
    </source>
</evidence>
<evidence type="ECO:0000256" key="2">
    <source>
        <dbReference type="ARBA" id="ARBA00022475"/>
    </source>
</evidence>
<dbReference type="InterPro" id="IPR026580">
    <property type="entry name" value="DivIB"/>
</dbReference>
<dbReference type="GO" id="GO:0005886">
    <property type="term" value="C:plasma membrane"/>
    <property type="evidence" value="ECO:0007669"/>
    <property type="project" value="UniProtKB-SubCell"/>
</dbReference>
<evidence type="ECO:0000256" key="9">
    <source>
        <dbReference type="SAM" id="MobiDB-lite"/>
    </source>
</evidence>
<dbReference type="Pfam" id="PF03799">
    <property type="entry name" value="FtsQ_DivIB_C"/>
    <property type="match status" value="1"/>
</dbReference>
<evidence type="ECO:0000259" key="10">
    <source>
        <dbReference type="PROSITE" id="PS51779"/>
    </source>
</evidence>
<comment type="caution">
    <text evidence="11">The sequence shown here is derived from an EMBL/GenBank/DDBJ whole genome shotgun (WGS) entry which is preliminary data.</text>
</comment>
<evidence type="ECO:0000256" key="4">
    <source>
        <dbReference type="ARBA" id="ARBA00022692"/>
    </source>
</evidence>
<evidence type="ECO:0000256" key="1">
    <source>
        <dbReference type="ARBA" id="ARBA00004370"/>
    </source>
</evidence>
<dbReference type="AlphaFoldDB" id="A0A4V4RWM5"/>
<keyword evidence="4 8" id="KW-0812">Transmembrane</keyword>
<feature type="transmembrane region" description="Helical" evidence="8">
    <location>
        <begin position="128"/>
        <end position="150"/>
    </location>
</feature>
<feature type="compositionally biased region" description="Basic and acidic residues" evidence="9">
    <location>
        <begin position="1"/>
        <end position="18"/>
    </location>
</feature>
<dbReference type="PANTHER" id="PTHR37820">
    <property type="entry name" value="CELL DIVISION PROTEIN DIVIB"/>
    <property type="match status" value="1"/>
</dbReference>
<evidence type="ECO:0000256" key="3">
    <source>
        <dbReference type="ARBA" id="ARBA00022618"/>
    </source>
</evidence>
<dbReference type="Gene3D" id="3.40.50.10960">
    <property type="match status" value="1"/>
</dbReference>
<dbReference type="InterPro" id="IPR013685">
    <property type="entry name" value="POTRA_FtsQ_type"/>
</dbReference>
<keyword evidence="2 8" id="KW-1003">Cell membrane</keyword>
<accession>A0A4V4RWM5</accession>
<reference evidence="11 12" key="1">
    <citation type="submission" date="2019-04" db="EMBL/GenBank/DDBJ databases">
        <title>Genome analysis of Streptococcus suis strain WUSS424.</title>
        <authorList>
            <person name="Chen H."/>
            <person name="Gao X."/>
            <person name="Wu Z."/>
        </authorList>
    </citation>
    <scope>NUCLEOTIDE SEQUENCE [LARGE SCALE GENOMIC DNA]</scope>
    <source>
        <strain evidence="11 12">WUSS424</strain>
    </source>
</reference>
<comment type="similarity">
    <text evidence="8">Belongs to the FtsQ/DivIB family. DivIB subfamily.</text>
</comment>
<feature type="domain" description="POTRA" evidence="10">
    <location>
        <begin position="154"/>
        <end position="225"/>
    </location>
</feature>
<dbReference type="Proteomes" id="UP000305165">
    <property type="component" value="Unassembled WGS sequence"/>
</dbReference>
<keyword evidence="6 8" id="KW-0472">Membrane</keyword>
<protein>
    <recommendedName>
        <fullName evidence="8">Cell division protein DivIB</fullName>
    </recommendedName>
</protein>
<keyword evidence="7 8" id="KW-0131">Cell cycle</keyword>